<dbReference type="AlphaFoldDB" id="A0A7M7NQ90"/>
<evidence type="ECO:0000259" key="2">
    <source>
        <dbReference type="PROSITE" id="PS50025"/>
    </source>
</evidence>
<evidence type="ECO:0000313" key="4">
    <source>
        <dbReference type="Proteomes" id="UP000007110"/>
    </source>
</evidence>
<dbReference type="Proteomes" id="UP000007110">
    <property type="component" value="Unassembled WGS sequence"/>
</dbReference>
<organism evidence="3 4">
    <name type="scientific">Strongylocentrotus purpuratus</name>
    <name type="common">Purple sea urchin</name>
    <dbReference type="NCBI Taxonomy" id="7668"/>
    <lineage>
        <taxon>Eukaryota</taxon>
        <taxon>Metazoa</taxon>
        <taxon>Echinodermata</taxon>
        <taxon>Eleutherozoa</taxon>
        <taxon>Echinozoa</taxon>
        <taxon>Echinoidea</taxon>
        <taxon>Euechinoidea</taxon>
        <taxon>Echinacea</taxon>
        <taxon>Camarodonta</taxon>
        <taxon>Echinidea</taxon>
        <taxon>Strongylocentrotidae</taxon>
        <taxon>Strongylocentrotus</taxon>
    </lineage>
</organism>
<dbReference type="InterPro" id="IPR050372">
    <property type="entry name" value="Neurexin-related_CASP"/>
</dbReference>
<comment type="caution">
    <text evidence="1">Lacks conserved residue(s) required for the propagation of feature annotation.</text>
</comment>
<feature type="disulfide bond" evidence="1">
    <location>
        <begin position="299"/>
        <end position="326"/>
    </location>
</feature>
<sequence length="329" mass="37034">MWMIFEITIELKTTQKDSLIFYMADPSENYYAALQLMKGFVFFNFKIGNSPVFMDSDFVIDDGYWHTIEISRNRKTGTLQVDGTKRKRAKSDNGRKNLNIQSPIYIGGLPLNRQSPNVYGDGFDGCIRKFHLNDKVIDLTGKANNSYGVVTCYTNTEPGHYFQGIGHALLANQQQIGSDFELLIEFRTAQKDGLLFAATDLDGVGVTVVISNHDILLKLYTGRRMAEIPFRAHNNFTVCDYQWHLVQVVELNGLWQLSVDGIMANNLRGTVRLPEDERYRYYAGGNPLSNPDGIRFKGCIRRLEVNGGSVPVESSIEIVGVVPLECPVV</sequence>
<dbReference type="GeneID" id="756780"/>
<accession>A0A7M7NQ90</accession>
<proteinExistence type="predicted"/>
<dbReference type="InParanoid" id="A0A7M7NQ90"/>
<keyword evidence="1" id="KW-1015">Disulfide bond</keyword>
<reference evidence="4" key="1">
    <citation type="submission" date="2015-02" db="EMBL/GenBank/DDBJ databases">
        <title>Genome sequencing for Strongylocentrotus purpuratus.</title>
        <authorList>
            <person name="Murali S."/>
            <person name="Liu Y."/>
            <person name="Vee V."/>
            <person name="English A."/>
            <person name="Wang M."/>
            <person name="Skinner E."/>
            <person name="Han Y."/>
            <person name="Muzny D.M."/>
            <person name="Worley K.C."/>
            <person name="Gibbs R.A."/>
        </authorList>
    </citation>
    <scope>NUCLEOTIDE SEQUENCE</scope>
</reference>
<dbReference type="SUPFAM" id="SSF49899">
    <property type="entry name" value="Concanavalin A-like lectins/glucanases"/>
    <property type="match status" value="2"/>
</dbReference>
<dbReference type="InterPro" id="IPR013320">
    <property type="entry name" value="ConA-like_dom_sf"/>
</dbReference>
<dbReference type="Pfam" id="PF00054">
    <property type="entry name" value="Laminin_G_1"/>
    <property type="match status" value="1"/>
</dbReference>
<reference evidence="3" key="2">
    <citation type="submission" date="2021-01" db="UniProtKB">
        <authorList>
            <consortium name="EnsemblMetazoa"/>
        </authorList>
    </citation>
    <scope>IDENTIFICATION</scope>
</reference>
<dbReference type="PROSITE" id="PS50025">
    <property type="entry name" value="LAM_G_DOMAIN"/>
    <property type="match status" value="2"/>
</dbReference>
<dbReference type="Gene3D" id="2.60.120.200">
    <property type="match status" value="2"/>
</dbReference>
<dbReference type="RefSeq" id="XP_030839548.1">
    <property type="nucleotide sequence ID" value="XM_030983688.1"/>
</dbReference>
<dbReference type="PANTHER" id="PTHR15036:SF65">
    <property type="entry name" value="LAMININ SUBUNIT ALPHA-2"/>
    <property type="match status" value="1"/>
</dbReference>
<keyword evidence="4" id="KW-1185">Reference proteome</keyword>
<evidence type="ECO:0000313" key="3">
    <source>
        <dbReference type="EnsemblMetazoa" id="XP_030839548"/>
    </source>
</evidence>
<dbReference type="OrthoDB" id="5836593at2759"/>
<dbReference type="SMART" id="SM00282">
    <property type="entry name" value="LamG"/>
    <property type="match status" value="2"/>
</dbReference>
<name>A0A7M7NQ90_STRPU</name>
<feature type="domain" description="Laminin G" evidence="2">
    <location>
        <begin position="157"/>
        <end position="326"/>
    </location>
</feature>
<dbReference type="CDD" id="cd00110">
    <property type="entry name" value="LamG"/>
    <property type="match status" value="2"/>
</dbReference>
<feature type="domain" description="Laminin G" evidence="2">
    <location>
        <begin position="1"/>
        <end position="152"/>
    </location>
</feature>
<dbReference type="InterPro" id="IPR001791">
    <property type="entry name" value="Laminin_G"/>
</dbReference>
<dbReference type="KEGG" id="spu:756780"/>
<evidence type="ECO:0000256" key="1">
    <source>
        <dbReference type="PROSITE-ProRule" id="PRU00122"/>
    </source>
</evidence>
<dbReference type="OMA" id="HTVKMEY"/>
<dbReference type="EnsemblMetazoa" id="XM_030983688">
    <property type="protein sequence ID" value="XP_030839548"/>
    <property type="gene ID" value="LOC756780"/>
</dbReference>
<dbReference type="Pfam" id="PF02210">
    <property type="entry name" value="Laminin_G_2"/>
    <property type="match status" value="1"/>
</dbReference>
<dbReference type="PANTHER" id="PTHR15036">
    <property type="entry name" value="PIKACHURIN-LIKE PROTEIN"/>
    <property type="match status" value="1"/>
</dbReference>
<protein>
    <recommendedName>
        <fullName evidence="2">Laminin G domain-containing protein</fullName>
    </recommendedName>
</protein>